<comment type="caution">
    <text evidence="8">The sequence shown here is derived from an EMBL/GenBank/DDBJ whole genome shotgun (WGS) entry which is preliminary data.</text>
</comment>
<evidence type="ECO:0000259" key="7">
    <source>
        <dbReference type="Pfam" id="PF00881"/>
    </source>
</evidence>
<protein>
    <submittedName>
        <fullName evidence="8">Nitroreductase</fullName>
    </submittedName>
</protein>
<dbReference type="Gene3D" id="3.40.109.10">
    <property type="entry name" value="NADH Oxidase"/>
    <property type="match status" value="1"/>
</dbReference>
<keyword evidence="3" id="KW-0285">Flavoprotein</keyword>
<feature type="domain" description="Nitroreductase" evidence="7">
    <location>
        <begin position="8"/>
        <end position="188"/>
    </location>
</feature>
<dbReference type="SUPFAM" id="SSF55469">
    <property type="entry name" value="FMN-dependent nitroreductase-like"/>
    <property type="match status" value="1"/>
</dbReference>
<accession>A0A0M9VGR7</accession>
<sequence length="212" mass="23413">MTDFINSLKWRYAVKKYDASKSVSAQDLEQLKEAVRLSVSSVGLQPYNIIIVENPEVKQQLTEGVSGNNKNLVADASHVFVFASQVNVGAEQVQAYADNIIAERELPADAVSGLQDYINGFLASLTEEQRNNWTAKQAYIALSTLVNSAAILKIDTTPMEGFNTAAVNKILGLDQKGLSVAVMATIGYRHEEDRNQHLKKVRKPKDELFITI</sequence>
<evidence type="ECO:0000256" key="3">
    <source>
        <dbReference type="ARBA" id="ARBA00022630"/>
    </source>
</evidence>
<dbReference type="STRING" id="1202724.AM493_00845"/>
<dbReference type="PANTHER" id="PTHR43673">
    <property type="entry name" value="NAD(P)H NITROREDUCTASE YDGI-RELATED"/>
    <property type="match status" value="1"/>
</dbReference>
<evidence type="ECO:0000313" key="8">
    <source>
        <dbReference type="EMBL" id="KOS04752.1"/>
    </source>
</evidence>
<keyword evidence="6" id="KW-0560">Oxidoreductase</keyword>
<reference evidence="8 9" key="1">
    <citation type="submission" date="2015-08" db="EMBL/GenBank/DDBJ databases">
        <title>Whole genome sequence of Flavobacterium akiainvivens IK-1T, from decaying Wikstroemia oahuensis, an endemic Hawaiian shrub.</title>
        <authorList>
            <person name="Wan X."/>
            <person name="Hou S."/>
            <person name="Saito J."/>
            <person name="Donachie S."/>
        </authorList>
    </citation>
    <scope>NUCLEOTIDE SEQUENCE [LARGE SCALE GENOMIC DNA]</scope>
    <source>
        <strain evidence="8 9">IK-1</strain>
    </source>
</reference>
<dbReference type="CDD" id="cd02149">
    <property type="entry name" value="NfsB-like"/>
    <property type="match status" value="1"/>
</dbReference>
<evidence type="ECO:0000313" key="9">
    <source>
        <dbReference type="Proteomes" id="UP000037755"/>
    </source>
</evidence>
<keyword evidence="9" id="KW-1185">Reference proteome</keyword>
<dbReference type="Proteomes" id="UP000037755">
    <property type="component" value="Unassembled WGS sequence"/>
</dbReference>
<keyword evidence="5" id="KW-0521">NADP</keyword>
<dbReference type="PATRIC" id="fig|1202724.3.peg.167"/>
<evidence type="ECO:0000256" key="4">
    <source>
        <dbReference type="ARBA" id="ARBA00022643"/>
    </source>
</evidence>
<dbReference type="EMBL" id="LIYD01000005">
    <property type="protein sequence ID" value="KOS04752.1"/>
    <property type="molecule type" value="Genomic_DNA"/>
</dbReference>
<dbReference type="RefSeq" id="WP_054405788.1">
    <property type="nucleotide sequence ID" value="NZ_FOYA01000013.1"/>
</dbReference>
<comment type="cofactor">
    <cofactor evidence="1">
        <name>FMN</name>
        <dbReference type="ChEBI" id="CHEBI:58210"/>
    </cofactor>
</comment>
<organism evidence="8 9">
    <name type="scientific">Flavobacterium akiainvivens</name>
    <dbReference type="NCBI Taxonomy" id="1202724"/>
    <lineage>
        <taxon>Bacteria</taxon>
        <taxon>Pseudomonadati</taxon>
        <taxon>Bacteroidota</taxon>
        <taxon>Flavobacteriia</taxon>
        <taxon>Flavobacteriales</taxon>
        <taxon>Flavobacteriaceae</taxon>
        <taxon>Flavobacterium</taxon>
    </lineage>
</organism>
<keyword evidence="4" id="KW-0288">FMN</keyword>
<dbReference type="GO" id="GO:0016491">
    <property type="term" value="F:oxidoreductase activity"/>
    <property type="evidence" value="ECO:0007669"/>
    <property type="project" value="UniProtKB-KW"/>
</dbReference>
<name>A0A0M9VGR7_9FLAO</name>
<evidence type="ECO:0000256" key="2">
    <source>
        <dbReference type="ARBA" id="ARBA00007118"/>
    </source>
</evidence>
<evidence type="ECO:0000256" key="1">
    <source>
        <dbReference type="ARBA" id="ARBA00001917"/>
    </source>
</evidence>
<gene>
    <name evidence="8" type="ORF">AM493_00845</name>
</gene>
<dbReference type="InterPro" id="IPR033878">
    <property type="entry name" value="NfsB-like"/>
</dbReference>
<comment type="similarity">
    <text evidence="2">Belongs to the nitroreductase family.</text>
</comment>
<dbReference type="Pfam" id="PF00881">
    <property type="entry name" value="Nitroreductase"/>
    <property type="match status" value="1"/>
</dbReference>
<dbReference type="AlphaFoldDB" id="A0A0M9VGR7"/>
<dbReference type="PANTHER" id="PTHR43673:SF2">
    <property type="entry name" value="NITROREDUCTASE"/>
    <property type="match status" value="1"/>
</dbReference>
<evidence type="ECO:0000256" key="5">
    <source>
        <dbReference type="ARBA" id="ARBA00022857"/>
    </source>
</evidence>
<evidence type="ECO:0000256" key="6">
    <source>
        <dbReference type="ARBA" id="ARBA00023002"/>
    </source>
</evidence>
<dbReference type="OrthoDB" id="9809288at2"/>
<dbReference type="InterPro" id="IPR000415">
    <property type="entry name" value="Nitroreductase-like"/>
</dbReference>
<proteinExistence type="inferred from homology"/>
<dbReference type="InterPro" id="IPR029479">
    <property type="entry name" value="Nitroreductase"/>
</dbReference>